<name>A0A6C0JK56_9ZZZZ</name>
<evidence type="ECO:0000313" key="1">
    <source>
        <dbReference type="EMBL" id="QHU05140.1"/>
    </source>
</evidence>
<sequence length="278" mass="32753">MNGSTQASNSNQVSYSSEANCKKKYNMLTKFPIPKDPIRYPFNNDPAIGYRSNFNDLLLANMSALVPNIDIGYHTNTHTPEALEKWIQTTNDYMYLLTRNIRKKCDAQLKKLTNIENQKRKSRELDIKKVQELPDDIIRHIHGFLLPETRIELYVAKYPSFAEAIERMTSKNLKKYVIHIYKTYYETVFNYNGQIPERRSCLQRHPKYLISYSNKRQAVDQITLLFDLMREAIPRTPIYHQYFQTHALKLIQSMIYVGVYKGPQLKRNRKPANELLHV</sequence>
<dbReference type="AlphaFoldDB" id="A0A6C0JK56"/>
<accession>A0A6C0JK56</accession>
<reference evidence="1" key="1">
    <citation type="journal article" date="2020" name="Nature">
        <title>Giant virus diversity and host interactions through global metagenomics.</title>
        <authorList>
            <person name="Schulz F."/>
            <person name="Roux S."/>
            <person name="Paez-Espino D."/>
            <person name="Jungbluth S."/>
            <person name="Walsh D.A."/>
            <person name="Denef V.J."/>
            <person name="McMahon K.D."/>
            <person name="Konstantinidis K.T."/>
            <person name="Eloe-Fadrosh E.A."/>
            <person name="Kyrpides N.C."/>
            <person name="Woyke T."/>
        </authorList>
    </citation>
    <scope>NUCLEOTIDE SEQUENCE</scope>
    <source>
        <strain evidence="1">GVMAG-M-3300027708-5</strain>
    </source>
</reference>
<evidence type="ECO:0008006" key="2">
    <source>
        <dbReference type="Google" id="ProtNLM"/>
    </source>
</evidence>
<proteinExistence type="predicted"/>
<protein>
    <recommendedName>
        <fullName evidence="2">F-box domain-containing protein</fullName>
    </recommendedName>
</protein>
<organism evidence="1">
    <name type="scientific">viral metagenome</name>
    <dbReference type="NCBI Taxonomy" id="1070528"/>
    <lineage>
        <taxon>unclassified sequences</taxon>
        <taxon>metagenomes</taxon>
        <taxon>organismal metagenomes</taxon>
    </lineage>
</organism>
<dbReference type="EMBL" id="MN740408">
    <property type="protein sequence ID" value="QHU05140.1"/>
    <property type="molecule type" value="Genomic_DNA"/>
</dbReference>